<accession>A0ABR1QWL2</accession>
<evidence type="ECO:0000256" key="1">
    <source>
        <dbReference type="ARBA" id="ARBA00004123"/>
    </source>
</evidence>
<keyword evidence="2" id="KW-0539">Nucleus</keyword>
<dbReference type="InterPro" id="IPR003822">
    <property type="entry name" value="PAH"/>
</dbReference>
<proteinExistence type="predicted"/>
<protein>
    <submittedName>
        <fullName evidence="3">Uncharacterized protein</fullName>
    </submittedName>
</protein>
<sequence length="102" mass="11497">MSKGGSSIDPDEVLQNPTFSRSIGFIQDKRFQQTPEEYNKFLAAFSDLHVPGQGTASGGLEKAVAVVHSKMKSIFENQQDLLREFETFLPEWSDDKLRTEDT</sequence>
<gene>
    <name evidence="3" type="ORF">PG986_001325</name>
</gene>
<organism evidence="3 4">
    <name type="scientific">Apiospora aurea</name>
    <dbReference type="NCBI Taxonomy" id="335848"/>
    <lineage>
        <taxon>Eukaryota</taxon>
        <taxon>Fungi</taxon>
        <taxon>Dikarya</taxon>
        <taxon>Ascomycota</taxon>
        <taxon>Pezizomycotina</taxon>
        <taxon>Sordariomycetes</taxon>
        <taxon>Xylariomycetidae</taxon>
        <taxon>Amphisphaeriales</taxon>
        <taxon>Apiosporaceae</taxon>
        <taxon>Apiospora</taxon>
    </lineage>
</organism>
<evidence type="ECO:0000256" key="2">
    <source>
        <dbReference type="ARBA" id="ARBA00023242"/>
    </source>
</evidence>
<reference evidence="3 4" key="1">
    <citation type="submission" date="2023-01" db="EMBL/GenBank/DDBJ databases">
        <title>Analysis of 21 Apiospora genomes using comparative genomics revels a genus with tremendous synthesis potential of carbohydrate active enzymes and secondary metabolites.</title>
        <authorList>
            <person name="Sorensen T."/>
        </authorList>
    </citation>
    <scope>NUCLEOTIDE SEQUENCE [LARGE SCALE GENOMIC DNA]</scope>
    <source>
        <strain evidence="3 4">CBS 24483</strain>
    </source>
</reference>
<name>A0ABR1QWL2_9PEZI</name>
<dbReference type="GeneID" id="92070609"/>
<dbReference type="Proteomes" id="UP001391051">
    <property type="component" value="Unassembled WGS sequence"/>
</dbReference>
<dbReference type="Gene3D" id="1.20.1160.11">
    <property type="entry name" value="Paired amphipathic helix"/>
    <property type="match status" value="1"/>
</dbReference>
<evidence type="ECO:0000313" key="3">
    <source>
        <dbReference type="EMBL" id="KAK7967048.1"/>
    </source>
</evidence>
<dbReference type="InterPro" id="IPR036600">
    <property type="entry name" value="PAH_sf"/>
</dbReference>
<keyword evidence="4" id="KW-1185">Reference proteome</keyword>
<dbReference type="Pfam" id="PF02671">
    <property type="entry name" value="PAH"/>
    <property type="match status" value="1"/>
</dbReference>
<comment type="caution">
    <text evidence="3">The sequence shown here is derived from an EMBL/GenBank/DDBJ whole genome shotgun (WGS) entry which is preliminary data.</text>
</comment>
<evidence type="ECO:0000313" key="4">
    <source>
        <dbReference type="Proteomes" id="UP001391051"/>
    </source>
</evidence>
<dbReference type="EMBL" id="JAQQWE010000001">
    <property type="protein sequence ID" value="KAK7967048.1"/>
    <property type="molecule type" value="Genomic_DNA"/>
</dbReference>
<dbReference type="RefSeq" id="XP_066706440.1">
    <property type="nucleotide sequence ID" value="XM_066837547.1"/>
</dbReference>
<dbReference type="SUPFAM" id="SSF47762">
    <property type="entry name" value="PAH2 domain"/>
    <property type="match status" value="1"/>
</dbReference>
<comment type="subcellular location">
    <subcellularLocation>
        <location evidence="1">Nucleus</location>
    </subcellularLocation>
</comment>